<protein>
    <recommendedName>
        <fullName evidence="3">Flagellar assembly protein FliH</fullName>
    </recommendedName>
</protein>
<dbReference type="AlphaFoldDB" id="A0A971M331"/>
<keyword evidence="5" id="KW-1005">Bacterial flagellum biogenesis</keyword>
<dbReference type="GO" id="GO:0044781">
    <property type="term" value="P:bacterial-type flagellum organization"/>
    <property type="evidence" value="ECO:0007669"/>
    <property type="project" value="UniProtKB-KW"/>
</dbReference>
<accession>A0A971M331</accession>
<evidence type="ECO:0000256" key="7">
    <source>
        <dbReference type="ARBA" id="ARBA00023225"/>
    </source>
</evidence>
<evidence type="ECO:0000256" key="4">
    <source>
        <dbReference type="ARBA" id="ARBA00022448"/>
    </source>
</evidence>
<dbReference type="Proteomes" id="UP000777265">
    <property type="component" value="Unassembled WGS sequence"/>
</dbReference>
<evidence type="ECO:0000259" key="8">
    <source>
        <dbReference type="Pfam" id="PF02108"/>
    </source>
</evidence>
<evidence type="ECO:0000256" key="6">
    <source>
        <dbReference type="ARBA" id="ARBA00022927"/>
    </source>
</evidence>
<dbReference type="GO" id="GO:0015031">
    <property type="term" value="P:protein transport"/>
    <property type="evidence" value="ECO:0007669"/>
    <property type="project" value="UniProtKB-KW"/>
</dbReference>
<organism evidence="9 10">
    <name type="scientific">Syntrophorhabdus aromaticivorans</name>
    <dbReference type="NCBI Taxonomy" id="328301"/>
    <lineage>
        <taxon>Bacteria</taxon>
        <taxon>Pseudomonadati</taxon>
        <taxon>Thermodesulfobacteriota</taxon>
        <taxon>Syntrophorhabdia</taxon>
        <taxon>Syntrophorhabdales</taxon>
        <taxon>Syntrophorhabdaceae</taxon>
        <taxon>Syntrophorhabdus</taxon>
    </lineage>
</organism>
<evidence type="ECO:0000313" key="10">
    <source>
        <dbReference type="Proteomes" id="UP000777265"/>
    </source>
</evidence>
<dbReference type="EMBL" id="JAAYEE010000089">
    <property type="protein sequence ID" value="NLW34868.1"/>
    <property type="molecule type" value="Genomic_DNA"/>
</dbReference>
<feature type="domain" description="Flagellar assembly protein FliH/Type III secretion system HrpE" evidence="8">
    <location>
        <begin position="86"/>
        <end position="205"/>
    </location>
</feature>
<dbReference type="PANTHER" id="PTHR34982">
    <property type="entry name" value="YOP PROTEINS TRANSLOCATION PROTEIN L"/>
    <property type="match status" value="1"/>
</dbReference>
<keyword evidence="7" id="KW-1006">Bacterial flagellum protein export</keyword>
<comment type="function">
    <text evidence="1">Needed for flagellar regrowth and assembly.</text>
</comment>
<dbReference type="GO" id="GO:0005829">
    <property type="term" value="C:cytosol"/>
    <property type="evidence" value="ECO:0007669"/>
    <property type="project" value="TreeGrafter"/>
</dbReference>
<reference evidence="9" key="2">
    <citation type="submission" date="2020-01" db="EMBL/GenBank/DDBJ databases">
        <authorList>
            <person name="Campanaro S."/>
        </authorList>
    </citation>
    <scope>NUCLEOTIDE SEQUENCE</scope>
    <source>
        <strain evidence="9">AS06rmzACSIP_7</strain>
    </source>
</reference>
<evidence type="ECO:0000256" key="3">
    <source>
        <dbReference type="ARBA" id="ARBA00016507"/>
    </source>
</evidence>
<dbReference type="PANTHER" id="PTHR34982:SF1">
    <property type="entry name" value="FLAGELLAR ASSEMBLY PROTEIN FLIH"/>
    <property type="match status" value="1"/>
</dbReference>
<evidence type="ECO:0000313" key="9">
    <source>
        <dbReference type="EMBL" id="NLW34868.1"/>
    </source>
</evidence>
<gene>
    <name evidence="9" type="ORF">GXY80_05215</name>
</gene>
<reference evidence="9" key="1">
    <citation type="journal article" date="2020" name="Biotechnol. Biofuels">
        <title>New insights from the biogas microbiome by comprehensive genome-resolved metagenomics of nearly 1600 species originating from multiple anaerobic digesters.</title>
        <authorList>
            <person name="Campanaro S."/>
            <person name="Treu L."/>
            <person name="Rodriguez-R L.M."/>
            <person name="Kovalovszki A."/>
            <person name="Ziels R.M."/>
            <person name="Maus I."/>
            <person name="Zhu X."/>
            <person name="Kougias P.G."/>
            <person name="Basile A."/>
            <person name="Luo G."/>
            <person name="Schluter A."/>
            <person name="Konstantinidis K.T."/>
            <person name="Angelidaki I."/>
        </authorList>
    </citation>
    <scope>NUCLEOTIDE SEQUENCE</scope>
    <source>
        <strain evidence="9">AS06rmzACSIP_7</strain>
    </source>
</reference>
<dbReference type="Pfam" id="PF02108">
    <property type="entry name" value="FliH"/>
    <property type="match status" value="1"/>
</dbReference>
<comment type="caution">
    <text evidence="9">The sequence shown here is derived from an EMBL/GenBank/DDBJ whole genome shotgun (WGS) entry which is preliminary data.</text>
</comment>
<comment type="similarity">
    <text evidence="2">Belongs to the FliH family.</text>
</comment>
<evidence type="ECO:0000256" key="1">
    <source>
        <dbReference type="ARBA" id="ARBA00003041"/>
    </source>
</evidence>
<evidence type="ECO:0000256" key="2">
    <source>
        <dbReference type="ARBA" id="ARBA00006602"/>
    </source>
</evidence>
<dbReference type="InterPro" id="IPR051472">
    <property type="entry name" value="T3SS_Stator/FliH"/>
</dbReference>
<sequence length="213" mass="24543">MSNLSESIRAFIIDSFEDNRTGKVAEFVDVFEKPQEKTIIDEPVEEPEVEPVNSVSIEDQTRKIFEDAFAQGEKAGHEMGMKKVEHVVKRLESCIVELAQFRDRLMEEAKRFSVELAIVFAEALVLKECSEKREVVLDMARRAFEICEDKHDIVVRMRREDAARLSTDILTHFKVVPDDSIREPGFIIETSFGDIDGRISTQFDELRREFLNG</sequence>
<keyword evidence="6" id="KW-0653">Protein transport</keyword>
<keyword evidence="4" id="KW-0813">Transport</keyword>
<evidence type="ECO:0000256" key="5">
    <source>
        <dbReference type="ARBA" id="ARBA00022795"/>
    </source>
</evidence>
<name>A0A971M331_9BACT</name>
<proteinExistence type="inferred from homology"/>
<dbReference type="InterPro" id="IPR018035">
    <property type="entry name" value="Flagellar_FliH/T3SS_HrpE"/>
</dbReference>